<evidence type="ECO:0000313" key="2">
    <source>
        <dbReference type="EMBL" id="KAF9065249.1"/>
    </source>
</evidence>
<dbReference type="OrthoDB" id="3027039at2759"/>
<gene>
    <name evidence="2" type="ORF">BDP27DRAFT_1366505</name>
</gene>
<proteinExistence type="predicted"/>
<comment type="caution">
    <text evidence="2">The sequence shown here is derived from an EMBL/GenBank/DDBJ whole genome shotgun (WGS) entry which is preliminary data.</text>
</comment>
<dbReference type="EMBL" id="JADNRY010000106">
    <property type="protein sequence ID" value="KAF9065249.1"/>
    <property type="molecule type" value="Genomic_DNA"/>
</dbReference>
<dbReference type="Proteomes" id="UP000772434">
    <property type="component" value="Unassembled WGS sequence"/>
</dbReference>
<keyword evidence="3" id="KW-1185">Reference proteome</keyword>
<evidence type="ECO:0000256" key="1">
    <source>
        <dbReference type="SAM" id="MobiDB-lite"/>
    </source>
</evidence>
<feature type="region of interest" description="Disordered" evidence="1">
    <location>
        <begin position="207"/>
        <end position="229"/>
    </location>
</feature>
<accession>A0A9P5PGH0</accession>
<protein>
    <submittedName>
        <fullName evidence="2">Uncharacterized protein</fullName>
    </submittedName>
</protein>
<reference evidence="2" key="1">
    <citation type="submission" date="2020-11" db="EMBL/GenBank/DDBJ databases">
        <authorList>
            <consortium name="DOE Joint Genome Institute"/>
            <person name="Ahrendt S."/>
            <person name="Riley R."/>
            <person name="Andreopoulos W."/>
            <person name="Labutti K."/>
            <person name="Pangilinan J."/>
            <person name="Ruiz-Duenas F.J."/>
            <person name="Barrasa J.M."/>
            <person name="Sanchez-Garcia M."/>
            <person name="Camarero S."/>
            <person name="Miyauchi S."/>
            <person name="Serrano A."/>
            <person name="Linde D."/>
            <person name="Babiker R."/>
            <person name="Drula E."/>
            <person name="Ayuso-Fernandez I."/>
            <person name="Pacheco R."/>
            <person name="Padilla G."/>
            <person name="Ferreira P."/>
            <person name="Barriuso J."/>
            <person name="Kellner H."/>
            <person name="Castanera R."/>
            <person name="Alfaro M."/>
            <person name="Ramirez L."/>
            <person name="Pisabarro A.G."/>
            <person name="Kuo A."/>
            <person name="Tritt A."/>
            <person name="Lipzen A."/>
            <person name="He G."/>
            <person name="Yan M."/>
            <person name="Ng V."/>
            <person name="Cullen D."/>
            <person name="Martin F."/>
            <person name="Rosso M.-N."/>
            <person name="Henrissat B."/>
            <person name="Hibbett D."/>
            <person name="Martinez A.T."/>
            <person name="Grigoriev I.V."/>
        </authorList>
    </citation>
    <scope>NUCLEOTIDE SEQUENCE</scope>
    <source>
        <strain evidence="2">AH 40177</strain>
    </source>
</reference>
<dbReference type="AlphaFoldDB" id="A0A9P5PGH0"/>
<organism evidence="2 3">
    <name type="scientific">Rhodocollybia butyracea</name>
    <dbReference type="NCBI Taxonomy" id="206335"/>
    <lineage>
        <taxon>Eukaryota</taxon>
        <taxon>Fungi</taxon>
        <taxon>Dikarya</taxon>
        <taxon>Basidiomycota</taxon>
        <taxon>Agaricomycotina</taxon>
        <taxon>Agaricomycetes</taxon>
        <taxon>Agaricomycetidae</taxon>
        <taxon>Agaricales</taxon>
        <taxon>Marasmiineae</taxon>
        <taxon>Omphalotaceae</taxon>
        <taxon>Rhodocollybia</taxon>
    </lineage>
</organism>
<sequence length="229" mass="27172">MVSEDIASLDREWPMAEFPEWIQKFYNVFRPTVTWDTQWFDCIKLYLKFEHKLGYEESCGKIPLALRPPQIAAWFKNRWNPQRMMKVWTPEIGSRWHEEWWTYWRSIQPQGRVQKNKLVRPESLDWNSLRDKGGVDGFLLIMLTLLWWGHDTHSGKLRDEHPANFEDWRLAVADVWYVLDSIIAHGVKKSKGKVKRKYIEIEAAEDNVGSAPGRSTRRRRSAQGSRGQE</sequence>
<name>A0A9P5PGH0_9AGAR</name>
<evidence type="ECO:0000313" key="3">
    <source>
        <dbReference type="Proteomes" id="UP000772434"/>
    </source>
</evidence>